<feature type="transmembrane region" description="Helical" evidence="2">
    <location>
        <begin position="6"/>
        <end position="24"/>
    </location>
</feature>
<evidence type="ECO:0000313" key="4">
    <source>
        <dbReference type="EMBL" id="OPC76679.1"/>
    </source>
</evidence>
<dbReference type="STRING" id="159449.B4N89_45150"/>
<name>A0A1T3NIL4_9ACTN</name>
<dbReference type="InterPro" id="IPR032689">
    <property type="entry name" value="TraG-D_C"/>
</dbReference>
<sequence length="656" mass="70070">MLWAFHLLVAQVGGLMWGLLYFGVNGLRLRRTLPVFVTVASAAWVVIRGPFAAFDSAVAGPRELCAAIVDASVGSDPGWSSVADLASTRWSAWLRGQVPLAVCVGSFEASVHVWLIWLNTDEWRLPEPRRAVWVVLRSRVNEFRLRSARTVPRGATRVGVDDGNGRILQIPDDELTGHALVFGGTQTGKTTTCLQFARSFILRGLPFVGLDLKGEASVVDALRRWAAEAGRPFRVVSFDGPDYYEPYRHGDCSRRAELLVGSGRWAGAPDYYRNNALTYYQDVFAVLDATGNETSAGSLLGDLVELGDPAVLATRAATIPASHPEREDLLRRVAASTELVRGDSAAISGFVTQLRGLDASALGRWLRPAPGHGEAPGFDVDLFEAVDERGDAPLPVVMFSLASGVGQVAAGALGTLIVQDITTMTNELIANDRGVTSGLVWIDEFSALGGVDVEHLLARGAASGLRVLLSTQSLEDLAIAAGTDAAAGRVLDVVGMVILHRTKDPASAERLARTAGTRVWIKERRVVEASSAAMTVGARGGTTGTGMIEYDPQSPVLRAGTLQAFGRGEFALISAAGPQRRVIPRARTIPAAGAARPAPTIPTTAAASVTLREEDLEAPTTEEVVRDAEAPQTPDQVHTPRSQSRFRAYGLEEFDD</sequence>
<feature type="transmembrane region" description="Helical" evidence="2">
    <location>
        <begin position="33"/>
        <end position="54"/>
    </location>
</feature>
<dbReference type="InterPro" id="IPR027417">
    <property type="entry name" value="P-loop_NTPase"/>
</dbReference>
<organism evidence="4 5">
    <name type="scientific">Embleya scabrispora</name>
    <dbReference type="NCBI Taxonomy" id="159449"/>
    <lineage>
        <taxon>Bacteria</taxon>
        <taxon>Bacillati</taxon>
        <taxon>Actinomycetota</taxon>
        <taxon>Actinomycetes</taxon>
        <taxon>Kitasatosporales</taxon>
        <taxon>Streptomycetaceae</taxon>
        <taxon>Embleya</taxon>
    </lineage>
</organism>
<evidence type="ECO:0000259" key="3">
    <source>
        <dbReference type="Pfam" id="PF12696"/>
    </source>
</evidence>
<gene>
    <name evidence="4" type="ORF">B4N89_45150</name>
</gene>
<keyword evidence="2" id="KW-1133">Transmembrane helix</keyword>
<comment type="caution">
    <text evidence="4">The sequence shown here is derived from an EMBL/GenBank/DDBJ whole genome shotgun (WGS) entry which is preliminary data.</text>
</comment>
<dbReference type="EMBL" id="MWQN01000005">
    <property type="protein sequence ID" value="OPC76679.1"/>
    <property type="molecule type" value="Genomic_DNA"/>
</dbReference>
<keyword evidence="2" id="KW-0472">Membrane</keyword>
<dbReference type="Proteomes" id="UP000190037">
    <property type="component" value="Unassembled WGS sequence"/>
</dbReference>
<feature type="domain" description="TraD/TraG TraM recognition site" evidence="3">
    <location>
        <begin position="440"/>
        <end position="522"/>
    </location>
</feature>
<evidence type="ECO:0000256" key="1">
    <source>
        <dbReference type="SAM" id="MobiDB-lite"/>
    </source>
</evidence>
<reference evidence="4 5" key="1">
    <citation type="submission" date="2017-03" db="EMBL/GenBank/DDBJ databases">
        <title>Draft genome sequence of Streptomyces scabrisporus NF3, endophyte isolated from Amphipterygium adstringens.</title>
        <authorList>
            <person name="Vazquez M."/>
            <person name="Ceapa C.D."/>
            <person name="Rodriguez Luna D."/>
            <person name="Sanchez Esquivel S."/>
        </authorList>
    </citation>
    <scope>NUCLEOTIDE SEQUENCE [LARGE SCALE GENOMIC DNA]</scope>
    <source>
        <strain evidence="4 5">NF3</strain>
    </source>
</reference>
<proteinExistence type="predicted"/>
<evidence type="ECO:0000256" key="2">
    <source>
        <dbReference type="SAM" id="Phobius"/>
    </source>
</evidence>
<evidence type="ECO:0000313" key="5">
    <source>
        <dbReference type="Proteomes" id="UP000190037"/>
    </source>
</evidence>
<protein>
    <recommendedName>
        <fullName evidence="3">TraD/TraG TraM recognition site domain-containing protein</fullName>
    </recommendedName>
</protein>
<dbReference type="Gene3D" id="3.40.50.300">
    <property type="entry name" value="P-loop containing nucleotide triphosphate hydrolases"/>
    <property type="match status" value="2"/>
</dbReference>
<keyword evidence="5" id="KW-1185">Reference proteome</keyword>
<dbReference type="Pfam" id="PF12696">
    <property type="entry name" value="TraG-D_C"/>
    <property type="match status" value="1"/>
</dbReference>
<dbReference type="SUPFAM" id="SSF52540">
    <property type="entry name" value="P-loop containing nucleoside triphosphate hydrolases"/>
    <property type="match status" value="1"/>
</dbReference>
<feature type="compositionally biased region" description="Polar residues" evidence="1">
    <location>
        <begin position="633"/>
        <end position="645"/>
    </location>
</feature>
<feature type="region of interest" description="Disordered" evidence="1">
    <location>
        <begin position="616"/>
        <end position="656"/>
    </location>
</feature>
<dbReference type="AlphaFoldDB" id="A0A1T3NIL4"/>
<keyword evidence="2" id="KW-0812">Transmembrane</keyword>
<accession>A0A1T3NIL4</accession>